<evidence type="ECO:0000256" key="1">
    <source>
        <dbReference type="SAM" id="Coils"/>
    </source>
</evidence>
<evidence type="ECO:0000313" key="4">
    <source>
        <dbReference type="EMBL" id="UTV30386.1"/>
    </source>
</evidence>
<feature type="compositionally biased region" description="Low complexity" evidence="2">
    <location>
        <begin position="266"/>
        <end position="292"/>
    </location>
</feature>
<feature type="region of interest" description="Disordered" evidence="2">
    <location>
        <begin position="248"/>
        <end position="296"/>
    </location>
</feature>
<feature type="transmembrane region" description="Helical" evidence="3">
    <location>
        <begin position="66"/>
        <end position="88"/>
    </location>
</feature>
<evidence type="ECO:0000313" key="5">
    <source>
        <dbReference type="Proteomes" id="UP001057998"/>
    </source>
</evidence>
<keyword evidence="3" id="KW-0812">Transmembrane</keyword>
<name>A0ABY5GNP3_9GAMM</name>
<keyword evidence="3" id="KW-0472">Membrane</keyword>
<feature type="coiled-coil region" evidence="1">
    <location>
        <begin position="99"/>
        <end position="163"/>
    </location>
</feature>
<dbReference type="Proteomes" id="UP001057998">
    <property type="component" value="Chromosome 2"/>
</dbReference>
<feature type="transmembrane region" description="Helical" evidence="3">
    <location>
        <begin position="192"/>
        <end position="214"/>
    </location>
</feature>
<evidence type="ECO:0000256" key="3">
    <source>
        <dbReference type="SAM" id="Phobius"/>
    </source>
</evidence>
<keyword evidence="1" id="KW-0175">Coiled coil</keyword>
<feature type="transmembrane region" description="Helical" evidence="3">
    <location>
        <begin position="7"/>
        <end position="26"/>
    </location>
</feature>
<evidence type="ECO:0000256" key="2">
    <source>
        <dbReference type="SAM" id="MobiDB-lite"/>
    </source>
</evidence>
<reference evidence="4" key="1">
    <citation type="submission" date="2022-07" db="EMBL/GenBank/DDBJ databases">
        <title>Genome sequencing of Photobacterium atrarenae GJH2-4.</title>
        <authorList>
            <person name="Park S.-J."/>
        </authorList>
    </citation>
    <scope>NUCLEOTIDE SEQUENCE</scope>
    <source>
        <strain evidence="4">GJH2-4</strain>
    </source>
</reference>
<dbReference type="RefSeq" id="WP_255391741.1">
    <property type="nucleotide sequence ID" value="NZ_CP101509.1"/>
</dbReference>
<proteinExistence type="predicted"/>
<organism evidence="4 5">
    <name type="scientific">Photobacterium atrarenae</name>
    <dbReference type="NCBI Taxonomy" id="865757"/>
    <lineage>
        <taxon>Bacteria</taxon>
        <taxon>Pseudomonadati</taxon>
        <taxon>Pseudomonadota</taxon>
        <taxon>Gammaproteobacteria</taxon>
        <taxon>Vibrionales</taxon>
        <taxon>Vibrionaceae</taxon>
        <taxon>Photobacterium</taxon>
    </lineage>
</organism>
<protein>
    <submittedName>
        <fullName evidence="4">Preprotein translocase subunit SecY</fullName>
    </submittedName>
</protein>
<dbReference type="EMBL" id="CP101509">
    <property type="protein sequence ID" value="UTV30386.1"/>
    <property type="molecule type" value="Genomic_DNA"/>
</dbReference>
<accession>A0ABY5GNP3</accession>
<keyword evidence="3" id="KW-1133">Transmembrane helix</keyword>
<sequence>MWTVYGFTGASILASIIFSLLLFLSIDEDPVMQLLFGGLAVIFELGKFFAWYEFGERRARRNYTGAFSAFAFYSVLAAISIGGSIGGINSATNKAQSHVNVQQSKINSYNMQIEAIEKQIQLNNVAAEKYIEMERIATGVTRIQRENNKLREQQQALAIERDSLPVVSQGSVLGLIDSLAKSLNVQTQTAQLGLVIFLSVLLDFFAAFFVGLIGEELRFRNQFRRVNPITIDAFDDQTTPAPELLTHQRATPQPGHQSGADDAQQPASPSTEPATSTDTDSSETTSTDAEPPQAQTPYQQTIEALSTNQVNCTKRAVSRYLKISAEEVDAIFKQLLSEGIVSKKPNNHYQWHGVTES</sequence>
<keyword evidence="5" id="KW-1185">Reference proteome</keyword>
<feature type="transmembrane region" description="Helical" evidence="3">
    <location>
        <begin position="32"/>
        <end position="54"/>
    </location>
</feature>
<gene>
    <name evidence="4" type="ORF">NNL38_17570</name>
</gene>